<gene>
    <name evidence="1" type="ORF">LKD40_11690</name>
</gene>
<keyword evidence="2" id="KW-1185">Reference proteome</keyword>
<dbReference type="AlphaFoldDB" id="A0AAW4WBE2"/>
<proteinExistence type="predicted"/>
<dbReference type="EMBL" id="JAJEQQ010000018">
    <property type="protein sequence ID" value="MCC2228459.1"/>
    <property type="molecule type" value="Genomic_DNA"/>
</dbReference>
<evidence type="ECO:0000313" key="2">
    <source>
        <dbReference type="Proteomes" id="UP001198612"/>
    </source>
</evidence>
<reference evidence="1 2" key="1">
    <citation type="submission" date="2021-10" db="EMBL/GenBank/DDBJ databases">
        <title>Anaerobic single-cell dispensing facilitates the cultivation of human gut bacteria.</title>
        <authorList>
            <person name="Afrizal A."/>
        </authorList>
    </citation>
    <scope>NUCLEOTIDE SEQUENCE [LARGE SCALE GENOMIC DNA]</scope>
    <source>
        <strain evidence="1 2">CLA-AA-H217</strain>
    </source>
</reference>
<dbReference type="Proteomes" id="UP001198612">
    <property type="component" value="Unassembled WGS sequence"/>
</dbReference>
<evidence type="ECO:0008006" key="3">
    <source>
        <dbReference type="Google" id="ProtNLM"/>
    </source>
</evidence>
<protein>
    <recommendedName>
        <fullName evidence="3">DUF5348 domain-containing protein</fullName>
    </recommendedName>
</protein>
<evidence type="ECO:0000313" key="1">
    <source>
        <dbReference type="EMBL" id="MCC2228459.1"/>
    </source>
</evidence>
<dbReference type="RefSeq" id="WP_227588885.1">
    <property type="nucleotide sequence ID" value="NZ_JAJEQQ010000018.1"/>
</dbReference>
<sequence>MEKLKLYTVTKGSTDGTIEMGNIIWISENGDLNIAGRKGFLIHDEWDNPDTKDFKVKPCEDYYLEVANGHEIVRKR</sequence>
<comment type="caution">
    <text evidence="1">The sequence shown here is derived from an EMBL/GenBank/DDBJ whole genome shotgun (WGS) entry which is preliminary data.</text>
</comment>
<organism evidence="1 2">
    <name type="scientific">Blautia fusiformis</name>
    <dbReference type="NCBI Taxonomy" id="2881264"/>
    <lineage>
        <taxon>Bacteria</taxon>
        <taxon>Bacillati</taxon>
        <taxon>Bacillota</taxon>
        <taxon>Clostridia</taxon>
        <taxon>Lachnospirales</taxon>
        <taxon>Lachnospiraceae</taxon>
        <taxon>Blautia</taxon>
    </lineage>
</organism>
<name>A0AAW4WBE2_9FIRM</name>
<accession>A0AAW4WBE2</accession>